<proteinExistence type="predicted"/>
<keyword evidence="1" id="KW-0614">Plasmid</keyword>
<geneLocation type="plasmid" evidence="1">
    <name>pL289</name>
</geneLocation>
<accession>A0A1W6UV50</accession>
<organism evidence="1">
    <name type="scientific">Vibrio alginolyticus</name>
    <dbReference type="NCBI Taxonomy" id="663"/>
    <lineage>
        <taxon>Bacteria</taxon>
        <taxon>Pseudomonadati</taxon>
        <taxon>Pseudomonadota</taxon>
        <taxon>Gammaproteobacteria</taxon>
        <taxon>Vibrionales</taxon>
        <taxon>Vibrionaceae</taxon>
        <taxon>Vibrio</taxon>
    </lineage>
</organism>
<name>A0A1W6UV50_VIBAL</name>
<reference evidence="1" key="1">
    <citation type="submission" date="2016-10" db="EMBL/GenBank/DDBJ databases">
        <title>The High Quality Genome of Vibrio alginolyticus K01M1.</title>
        <authorList>
            <person name="Wendling C."/>
            <person name="Chibani C.M."/>
            <person name="Hertel R."/>
            <person name="Sproer C."/>
            <person name="Bunk B."/>
            <person name="Overmann J."/>
            <person name="Roth O."/>
            <person name="Liesegang H."/>
        </authorList>
    </citation>
    <scope>NUCLEOTIDE SEQUENCE</scope>
    <source>
        <strain evidence="1">K05K4</strain>
        <plasmid evidence="1">pL289</plasmid>
    </source>
</reference>
<sequence>MTEHRCFFSGLELIKFANMLECDWRGVKYLAGRCGLSAGALRALLKNPDVNSDTFEQLVFVAGYNIEVCDYPTTNVPNEYELFFDVENSAICAGWAYVLDKRTSKKTAQDLIDVMNPDTIEGMTVLVCPERTVALFTTNNKTFIHSYECSWVHYAKLNRLLSNWLVTVPTNRAIYPFDLTGSVKPLVEELLELQRVVPSGHSREYYLLLDELDTAMRNSMCDDLEDVFHEGVAVQGVEHYLNTILQDS</sequence>
<evidence type="ECO:0000313" key="1">
    <source>
        <dbReference type="EMBL" id="ARP21797.1"/>
    </source>
</evidence>
<dbReference type="RefSeq" id="WP_086048413.1">
    <property type="nucleotide sequence ID" value="NZ_CP017893.1"/>
</dbReference>
<protein>
    <submittedName>
        <fullName evidence="1">Uncharacterized protein</fullName>
    </submittedName>
</protein>
<dbReference type="AlphaFoldDB" id="A0A1W6UV50"/>
<dbReference type="EMBL" id="CP017904">
    <property type="protein sequence ID" value="ARP21797.1"/>
    <property type="molecule type" value="Genomic_DNA"/>
</dbReference>
<gene>
    <name evidence="1" type="ORF">K05K4_50950</name>
</gene>